<dbReference type="AlphaFoldDB" id="A0A1H3Z1H4"/>
<sequence>MELLKKISAASTPKKRIALLDDLFADDFDLANRILFSGDKKHNIRPLFVLKNKSFQKRFWQSELPSKYGWKIVCQSPNAPEFWQGYFRQARFCSDFVSTGFANKPELILKNFRFYGGFLQDCHWESFRPFIEGMCDEQSREFLAGAGFFRDLKSKLNDSLKKFLWEIKTTSVAELLCAFVLISEQIYFSTPTDAAFMAKRPTLLSLLEELLNEKFKGEKEGSHKWPDEKQLGKELIRQSKILYDGREPDLFPLLREFDQRAQFKYLLQMFQWHDWLVDFSQVIPAVKPRNDAWRAAWEQTEDKYRIFHDYYSGFDTSDTLAVKRLAKGAPNQISKEVVRRIYFGERFIGDELGIDDKIFVESGQIDLTDALFILNRFSGCYEVQYQHEMAKQKRDGFDVSTAIMNVLSTSHRTPLEIRTIHQILEINRSNHIETSLEDMKQIFDLGSANINQYPVKIDNQAFLKTPTGYLLLMRYFHPDIKTALFNAIVRQNRHGNKEYSTFQENKIAEIFKLGGWKAISSKKLRGKYGRLSEIDVLAYKDGILFLIETKLTYFRTSIKEIHDHLPQLEKAGNQIERAMTALEMNYSKVCDWFDIDETYNQLRIVPLIVSSSFEYDHHFFNGFRKVSLFELQLLLQGTTPFLKVWLEMKEVACEALPQDLYDKVATGYASEKEWNVLLEAMSKINVEADHDKIMNDATIRNVTRGANAEEVADAIQSGAVWNHLLQAPMPDTEKFAPLIIDGEVIANYSV</sequence>
<dbReference type="STRING" id="37625.SAMN05660420_01473"/>
<reference evidence="1 2" key="1">
    <citation type="submission" date="2016-10" db="EMBL/GenBank/DDBJ databases">
        <authorList>
            <person name="de Groot N.N."/>
        </authorList>
    </citation>
    <scope>NUCLEOTIDE SEQUENCE [LARGE SCALE GENOMIC DNA]</scope>
    <source>
        <strain evidence="1 2">DSM 7343</strain>
    </source>
</reference>
<proteinExistence type="predicted"/>
<dbReference type="SUPFAM" id="SSF52980">
    <property type="entry name" value="Restriction endonuclease-like"/>
    <property type="match status" value="1"/>
</dbReference>
<dbReference type="EMBL" id="FNQN01000003">
    <property type="protein sequence ID" value="SEA17278.1"/>
    <property type="molecule type" value="Genomic_DNA"/>
</dbReference>
<evidence type="ECO:0000313" key="2">
    <source>
        <dbReference type="Proteomes" id="UP000199409"/>
    </source>
</evidence>
<gene>
    <name evidence="1" type="ORF">SAMN05660420_01473</name>
</gene>
<accession>A0A1H3Z1H4</accession>
<evidence type="ECO:0008006" key="3">
    <source>
        <dbReference type="Google" id="ProtNLM"/>
    </source>
</evidence>
<dbReference type="InterPro" id="IPR011335">
    <property type="entry name" value="Restrct_endonuc-II-like"/>
</dbReference>
<dbReference type="RefSeq" id="WP_092346233.1">
    <property type="nucleotide sequence ID" value="NZ_FNQN01000003.1"/>
</dbReference>
<evidence type="ECO:0000313" key="1">
    <source>
        <dbReference type="EMBL" id="SEA17278.1"/>
    </source>
</evidence>
<protein>
    <recommendedName>
        <fullName evidence="3">NERD domain-containing protein</fullName>
    </recommendedName>
</protein>
<name>A0A1H3Z1H4_9BACT</name>
<keyword evidence="2" id="KW-1185">Reference proteome</keyword>
<dbReference type="Proteomes" id="UP000199409">
    <property type="component" value="Unassembled WGS sequence"/>
</dbReference>
<dbReference type="OrthoDB" id="9794876at2"/>
<organism evidence="1 2">
    <name type="scientific">Desulfuromusa kysingii</name>
    <dbReference type="NCBI Taxonomy" id="37625"/>
    <lineage>
        <taxon>Bacteria</taxon>
        <taxon>Pseudomonadati</taxon>
        <taxon>Thermodesulfobacteriota</taxon>
        <taxon>Desulfuromonadia</taxon>
        <taxon>Desulfuromonadales</taxon>
        <taxon>Geopsychrobacteraceae</taxon>
        <taxon>Desulfuromusa</taxon>
    </lineage>
</organism>